<keyword evidence="5" id="KW-1185">Reference proteome</keyword>
<gene>
    <name evidence="4" type="primary">Pcbp3_2</name>
    <name evidence="4" type="ORF">CASCAS_R12433</name>
</gene>
<dbReference type="PANTHER" id="PTHR10288">
    <property type="entry name" value="KH DOMAIN CONTAINING RNA BINDING PROTEIN"/>
    <property type="match status" value="1"/>
</dbReference>
<dbReference type="GO" id="GO:0003723">
    <property type="term" value="F:RNA binding"/>
    <property type="evidence" value="ECO:0007669"/>
    <property type="project" value="UniProtKB-UniRule"/>
</dbReference>
<evidence type="ECO:0000259" key="3">
    <source>
        <dbReference type="SMART" id="SM00322"/>
    </source>
</evidence>
<comment type="caution">
    <text evidence="4">The sequence shown here is derived from an EMBL/GenBank/DDBJ whole genome shotgun (WGS) entry which is preliminary data.</text>
</comment>
<evidence type="ECO:0000313" key="5">
    <source>
        <dbReference type="Proteomes" id="UP000524187"/>
    </source>
</evidence>
<dbReference type="InterPro" id="IPR004088">
    <property type="entry name" value="KH_dom_type_1"/>
</dbReference>
<dbReference type="AlphaFoldDB" id="A0A7K8NV00"/>
<reference evidence="4 5" key="1">
    <citation type="submission" date="2019-09" db="EMBL/GenBank/DDBJ databases">
        <title>Bird 10,000 Genomes (B10K) Project - Family phase.</title>
        <authorList>
            <person name="Zhang G."/>
        </authorList>
    </citation>
    <scope>NUCLEOTIDE SEQUENCE [LARGE SCALE GENOMIC DNA]</scope>
    <source>
        <strain evidence="4">B10K-LSUMZ-50683</strain>
        <tissue evidence="4">Muscle</tissue>
    </source>
</reference>
<feature type="non-terminal residue" evidence="4">
    <location>
        <position position="1"/>
    </location>
</feature>
<name>A0A7K8NV00_CASCA</name>
<dbReference type="InterPro" id="IPR004087">
    <property type="entry name" value="KH_dom"/>
</dbReference>
<dbReference type="SMART" id="SM00322">
    <property type="entry name" value="KH"/>
    <property type="match status" value="1"/>
</dbReference>
<keyword evidence="1" id="KW-0677">Repeat</keyword>
<evidence type="ECO:0000313" key="4">
    <source>
        <dbReference type="EMBL" id="NXE56741.1"/>
    </source>
</evidence>
<feature type="non-terminal residue" evidence="4">
    <location>
        <position position="162"/>
    </location>
</feature>
<sequence length="162" mass="16935">SAWQSTGAQVQVAGDMLPNSTERAITIAGIPQSIIECVKQICVVMLESPPKGVTIPYRPKPSSSPVIFAGGQVRPLLCSRGAGRGEAGVHRAAAPPAHVNRSARFLPQLIGCIIGRQGAKINEIRQMSGAQIKIANPVEGSTDRQVTITGSAASISLAQYLI</sequence>
<accession>A0A7K8NV00</accession>
<keyword evidence="2" id="KW-0694">RNA-binding</keyword>
<dbReference type="InterPro" id="IPR036612">
    <property type="entry name" value="KH_dom_type_1_sf"/>
</dbReference>
<feature type="domain" description="K Homology" evidence="3">
    <location>
        <begin position="97"/>
        <end position="162"/>
    </location>
</feature>
<dbReference type="PROSITE" id="PS50084">
    <property type="entry name" value="KH_TYPE_1"/>
    <property type="match status" value="1"/>
</dbReference>
<dbReference type="SUPFAM" id="SSF54791">
    <property type="entry name" value="Eukaryotic type KH-domain (KH-domain type I)"/>
    <property type="match status" value="2"/>
</dbReference>
<evidence type="ECO:0000256" key="2">
    <source>
        <dbReference type="PROSITE-ProRule" id="PRU00117"/>
    </source>
</evidence>
<proteinExistence type="predicted"/>
<evidence type="ECO:0000256" key="1">
    <source>
        <dbReference type="ARBA" id="ARBA00022737"/>
    </source>
</evidence>
<organism evidence="4 5">
    <name type="scientific">Casuarius casuarius</name>
    <name type="common">Southern cassowary</name>
    <name type="synonym">Struthio casuarius</name>
    <dbReference type="NCBI Taxonomy" id="8787"/>
    <lineage>
        <taxon>Eukaryota</taxon>
        <taxon>Metazoa</taxon>
        <taxon>Chordata</taxon>
        <taxon>Craniata</taxon>
        <taxon>Vertebrata</taxon>
        <taxon>Euteleostomi</taxon>
        <taxon>Archelosauria</taxon>
        <taxon>Archosauria</taxon>
        <taxon>Dinosauria</taxon>
        <taxon>Saurischia</taxon>
        <taxon>Theropoda</taxon>
        <taxon>Coelurosauria</taxon>
        <taxon>Aves</taxon>
        <taxon>Palaeognathae</taxon>
        <taxon>Casuariiformes</taxon>
        <taxon>Casuariidae</taxon>
        <taxon>Casuarius</taxon>
    </lineage>
</organism>
<dbReference type="EMBL" id="VWPT01000364">
    <property type="protein sequence ID" value="NXE56741.1"/>
    <property type="molecule type" value="Genomic_DNA"/>
</dbReference>
<protein>
    <submittedName>
        <fullName evidence="4">PCBP3 protein</fullName>
    </submittedName>
</protein>
<dbReference type="Gene3D" id="3.30.1370.10">
    <property type="entry name" value="K Homology domain, type 1"/>
    <property type="match status" value="2"/>
</dbReference>
<dbReference type="Pfam" id="PF00013">
    <property type="entry name" value="KH_1"/>
    <property type="match status" value="1"/>
</dbReference>
<dbReference type="Proteomes" id="UP000524187">
    <property type="component" value="Unassembled WGS sequence"/>
</dbReference>